<feature type="domain" description="GerMN" evidence="1">
    <location>
        <begin position="198"/>
        <end position="288"/>
    </location>
</feature>
<dbReference type="SMART" id="SM00909">
    <property type="entry name" value="Germane"/>
    <property type="match status" value="1"/>
</dbReference>
<accession>A0A6J7KU02</accession>
<gene>
    <name evidence="2" type="ORF">UFOPK3837_00957</name>
</gene>
<dbReference type="InterPro" id="IPR019606">
    <property type="entry name" value="GerMN"/>
</dbReference>
<dbReference type="Pfam" id="PF25976">
    <property type="entry name" value="LpqB_N"/>
    <property type="match status" value="1"/>
</dbReference>
<reference evidence="2" key="1">
    <citation type="submission" date="2020-05" db="EMBL/GenBank/DDBJ databases">
        <authorList>
            <person name="Chiriac C."/>
            <person name="Salcher M."/>
            <person name="Ghai R."/>
            <person name="Kavagutti S V."/>
        </authorList>
    </citation>
    <scope>NUCLEOTIDE SEQUENCE</scope>
</reference>
<proteinExistence type="predicted"/>
<protein>
    <submittedName>
        <fullName evidence="2">Unannotated protein</fullName>
    </submittedName>
</protein>
<dbReference type="SUPFAM" id="SSF69322">
    <property type="entry name" value="Tricorn protease domain 2"/>
    <property type="match status" value="1"/>
</dbReference>
<dbReference type="PROSITE" id="PS51257">
    <property type="entry name" value="PROKAR_LIPOPROTEIN"/>
    <property type="match status" value="1"/>
</dbReference>
<dbReference type="EMBL" id="CAFBNO010000053">
    <property type="protein sequence ID" value="CAB4959240.1"/>
    <property type="molecule type" value="Genomic_DNA"/>
</dbReference>
<evidence type="ECO:0000313" key="2">
    <source>
        <dbReference type="EMBL" id="CAB4959240.1"/>
    </source>
</evidence>
<evidence type="ECO:0000259" key="1">
    <source>
        <dbReference type="SMART" id="SM00909"/>
    </source>
</evidence>
<dbReference type="InterPro" id="IPR018910">
    <property type="entry name" value="LpqB_C"/>
</dbReference>
<dbReference type="AlphaFoldDB" id="A0A6J7KU02"/>
<name>A0A6J7KU02_9ZZZZ</name>
<dbReference type="Pfam" id="PF10646">
    <property type="entry name" value="Germane"/>
    <property type="match status" value="1"/>
</dbReference>
<sequence>MKLRLFALITSALLLTGCSSIPQSGAIGYGPDVTSGLNNDEVYYSQTGPYQDAGQDAILSGFLNAGNGPQNDYAVAREYLTKSFAAKWQPNKEVLIQQGIPRLFQVSETQYQVVVGVSGEIDEDGRYTELPAGSTKTATIKFAKVSGQWRISEAPDETIVIQPNFKVLFRAYSLYFFDPSLTYLVPEVRWFPSRVSTGTRLMNALLKGPSDWLKPAVVNVIPVGTKLNINSVTIEGGVAQVDLTSAALRISAANRPLVKSQISATLEQLSEVKSVEISIQRTPQKIAGYFDAQPPSLGTSPLALTATGLVRLNTSGAQAVPGTSAAVQQLNPTEFAYSQSQSKLALVSAAGVHLMRLDTLSDTPKLIDGRTKQLAPSFDPQGSLWTLTGVKGSPFVVTGINRTVLRQSAIDGVPLSFDVSPEGARVAVLYRVGKVNLTYVFPIERSKQGLPVSIGAPTQVTPAPKNASWVTWADGVTLAMLAKTSTGSTIPFLVTVGGQLVPSRAIDAGYSVVVNRTGQFFVLQSNGNVVESRGPSWVTISQGILALHVSGE</sequence>
<dbReference type="Pfam" id="PF10647">
    <property type="entry name" value="Gmad1"/>
    <property type="match status" value="1"/>
</dbReference>
<dbReference type="InterPro" id="IPR059026">
    <property type="entry name" value="LpqB_N"/>
</dbReference>
<organism evidence="2">
    <name type="scientific">freshwater metagenome</name>
    <dbReference type="NCBI Taxonomy" id="449393"/>
    <lineage>
        <taxon>unclassified sequences</taxon>
        <taxon>metagenomes</taxon>
        <taxon>ecological metagenomes</taxon>
    </lineage>
</organism>